<proteinExistence type="predicted"/>
<dbReference type="InterPro" id="IPR014949">
    <property type="entry name" value="DUF1820"/>
</dbReference>
<evidence type="ECO:0000313" key="2">
    <source>
        <dbReference type="Proteomes" id="UP001629953"/>
    </source>
</evidence>
<reference evidence="1 2" key="1">
    <citation type="journal article" date="2013" name="Int. J. Syst. Evol. Microbiol.">
        <title>Celerinatantimonas yamalensis sp. nov., a cold-adapted diazotrophic bacterium from a cold permafrost brine.</title>
        <authorList>
            <person name="Shcherbakova V."/>
            <person name="Chuvilskaya N."/>
            <person name="Rivkina E."/>
            <person name="Demidov N."/>
            <person name="Uchaeva V."/>
            <person name="Suetin S."/>
            <person name="Suzina N."/>
            <person name="Gilichinsky D."/>
        </authorList>
    </citation>
    <scope>NUCLEOTIDE SEQUENCE [LARGE SCALE GENOMIC DNA]</scope>
    <source>
        <strain evidence="1 2">C7</strain>
    </source>
</reference>
<keyword evidence="2" id="KW-1185">Reference proteome</keyword>
<dbReference type="EMBL" id="JBEQCT010000013">
    <property type="protein sequence ID" value="MFM2486917.1"/>
    <property type="molecule type" value="Genomic_DNA"/>
</dbReference>
<comment type="caution">
    <text evidence="1">The sequence shown here is derived from an EMBL/GenBank/DDBJ whole genome shotgun (WGS) entry which is preliminary data.</text>
</comment>
<sequence>MSTVSVYRIQFVSNGKYYELYAKNVSQGSLFGFIEVSDFVFNSNSTVVVDPSEEKLKIEFADVESSFIPMHNVLRIDRVSKPGAVKLTDVSDKVHPFPNAIYTRNPD</sequence>
<accession>A0ABW9GB54</accession>
<dbReference type="Proteomes" id="UP001629953">
    <property type="component" value="Unassembled WGS sequence"/>
</dbReference>
<dbReference type="RefSeq" id="WP_408625217.1">
    <property type="nucleotide sequence ID" value="NZ_JBEQCT010000013.1"/>
</dbReference>
<gene>
    <name evidence="1" type="ORF">ABUE30_17945</name>
</gene>
<evidence type="ECO:0000313" key="1">
    <source>
        <dbReference type="EMBL" id="MFM2486917.1"/>
    </source>
</evidence>
<organism evidence="1 2">
    <name type="scientific">Celerinatantimonas yamalensis</name>
    <dbReference type="NCBI Taxonomy" id="559956"/>
    <lineage>
        <taxon>Bacteria</taxon>
        <taxon>Pseudomonadati</taxon>
        <taxon>Pseudomonadota</taxon>
        <taxon>Gammaproteobacteria</taxon>
        <taxon>Celerinatantimonadaceae</taxon>
        <taxon>Celerinatantimonas</taxon>
    </lineage>
</organism>
<name>A0ABW9GB54_9GAMM</name>
<dbReference type="Pfam" id="PF08850">
    <property type="entry name" value="DUF1820"/>
    <property type="match status" value="1"/>
</dbReference>
<protein>
    <submittedName>
        <fullName evidence="1">DUF1820 family protein</fullName>
    </submittedName>
</protein>